<dbReference type="GO" id="GO:0008911">
    <property type="term" value="F:lactaldehyde dehydrogenase (NAD+) activity"/>
    <property type="evidence" value="ECO:0007669"/>
    <property type="project" value="TreeGrafter"/>
</dbReference>
<evidence type="ECO:0000256" key="5">
    <source>
        <dbReference type="ARBA" id="ARBA00042470"/>
    </source>
</evidence>
<dbReference type="InterPro" id="IPR016163">
    <property type="entry name" value="Ald_DH_C"/>
</dbReference>
<evidence type="ECO:0000256" key="6">
    <source>
        <dbReference type="ARBA" id="ARBA00042646"/>
    </source>
</evidence>
<feature type="domain" description="Aldehyde dehydrogenase" evidence="9">
    <location>
        <begin position="2"/>
        <end position="204"/>
    </location>
</feature>
<gene>
    <name evidence="10" type="ORF">HAKA00212_LOCUS9277</name>
</gene>
<name>A0A7S3XS30_HETAK</name>
<comment type="similarity">
    <text evidence="1">Belongs to the aldehyde dehydrogenase family.</text>
</comment>
<dbReference type="InterPro" id="IPR016160">
    <property type="entry name" value="Ald_DH_CS_CYS"/>
</dbReference>
<evidence type="ECO:0000256" key="1">
    <source>
        <dbReference type="ARBA" id="ARBA00009986"/>
    </source>
</evidence>
<dbReference type="InterPro" id="IPR015590">
    <property type="entry name" value="Aldehyde_DH_dom"/>
</dbReference>
<evidence type="ECO:0000259" key="9">
    <source>
        <dbReference type="Pfam" id="PF00171"/>
    </source>
</evidence>
<dbReference type="Pfam" id="PF00171">
    <property type="entry name" value="Aldedh"/>
    <property type="match status" value="1"/>
</dbReference>
<dbReference type="SUPFAM" id="SSF53720">
    <property type="entry name" value="ALDH-like"/>
    <property type="match status" value="1"/>
</dbReference>
<evidence type="ECO:0000256" key="2">
    <source>
        <dbReference type="ARBA" id="ARBA00023002"/>
    </source>
</evidence>
<sequence>MAADHIVKGAFSYSGQRCTAVKLLIVQNQIADELLERVLARARALSVGHPEDNTDVTAVISRASADFIQGLYEDARKKGAKQLMEWRREGNLIWPMILDQVTTEMDVHYTEPFGPLLPVVRVSSIEEAIEKANGSPMGLQGSVFTRDINKALMIADKLATGTVQVNGAPARGPDHFPFQGFKDSGLGTQGVRHSLLSMTKVKSVVINLPGPSYSSGV</sequence>
<dbReference type="EMBL" id="HBIU01019982">
    <property type="protein sequence ID" value="CAE0630580.1"/>
    <property type="molecule type" value="Transcribed_RNA"/>
</dbReference>
<comment type="catalytic activity">
    <reaction evidence="8">
        <text>D-glyceraldehyde 3-phosphate + NADP(+) + H2O = (2R)-3-phosphoglycerate + NADPH + 2 H(+)</text>
        <dbReference type="Rhea" id="RHEA:14669"/>
        <dbReference type="ChEBI" id="CHEBI:15377"/>
        <dbReference type="ChEBI" id="CHEBI:15378"/>
        <dbReference type="ChEBI" id="CHEBI:57783"/>
        <dbReference type="ChEBI" id="CHEBI:58272"/>
        <dbReference type="ChEBI" id="CHEBI:58349"/>
        <dbReference type="ChEBI" id="CHEBI:59776"/>
        <dbReference type="EC" id="1.2.1.9"/>
    </reaction>
</comment>
<evidence type="ECO:0000256" key="8">
    <source>
        <dbReference type="ARBA" id="ARBA00049186"/>
    </source>
</evidence>
<reference evidence="10" key="1">
    <citation type="submission" date="2021-01" db="EMBL/GenBank/DDBJ databases">
        <authorList>
            <person name="Corre E."/>
            <person name="Pelletier E."/>
            <person name="Niang G."/>
            <person name="Scheremetjew M."/>
            <person name="Finn R."/>
            <person name="Kale V."/>
            <person name="Holt S."/>
            <person name="Cochrane G."/>
            <person name="Meng A."/>
            <person name="Brown T."/>
            <person name="Cohen L."/>
        </authorList>
    </citation>
    <scope>NUCLEOTIDE SEQUENCE</scope>
    <source>
        <strain evidence="10">CCMP3107</strain>
    </source>
</reference>
<dbReference type="EC" id="1.2.1.9" evidence="3"/>
<evidence type="ECO:0000256" key="3">
    <source>
        <dbReference type="ARBA" id="ARBA00038980"/>
    </source>
</evidence>
<organism evidence="10">
    <name type="scientific">Heterosigma akashiwo</name>
    <name type="common">Chromophytic alga</name>
    <name type="synonym">Heterosigma carterae</name>
    <dbReference type="NCBI Taxonomy" id="2829"/>
    <lineage>
        <taxon>Eukaryota</taxon>
        <taxon>Sar</taxon>
        <taxon>Stramenopiles</taxon>
        <taxon>Ochrophyta</taxon>
        <taxon>Raphidophyceae</taxon>
        <taxon>Chattonellales</taxon>
        <taxon>Chattonellaceae</taxon>
        <taxon>Heterosigma</taxon>
    </lineage>
</organism>
<evidence type="ECO:0000313" key="10">
    <source>
        <dbReference type="EMBL" id="CAE0630580.1"/>
    </source>
</evidence>
<dbReference type="PANTHER" id="PTHR42991">
    <property type="entry name" value="ALDEHYDE DEHYDROGENASE"/>
    <property type="match status" value="1"/>
</dbReference>
<dbReference type="Gene3D" id="3.40.309.10">
    <property type="entry name" value="Aldehyde Dehydrogenase, Chain A, domain 2"/>
    <property type="match status" value="1"/>
</dbReference>
<dbReference type="AlphaFoldDB" id="A0A7S3XS30"/>
<evidence type="ECO:0000256" key="4">
    <source>
        <dbReference type="ARBA" id="ARBA00040853"/>
    </source>
</evidence>
<dbReference type="GO" id="GO:0008886">
    <property type="term" value="F:glyceraldehyde-3-phosphate dehydrogenase (NADP+) (non-phosphorylating) activity"/>
    <property type="evidence" value="ECO:0007669"/>
    <property type="project" value="UniProtKB-EC"/>
</dbReference>
<dbReference type="InterPro" id="IPR051020">
    <property type="entry name" value="ALDH-related_metabolic_enz"/>
</dbReference>
<accession>A0A7S3XS30</accession>
<protein>
    <recommendedName>
        <fullName evidence="4">NADP-dependent glyceraldehyde-3-phosphate dehydrogenase</fullName>
        <ecNumber evidence="3">1.2.1.9</ecNumber>
    </recommendedName>
    <alternativeName>
        <fullName evidence="5">Glyceraldehyde-3-phosphate dehydrogenase [NADP(+)]</fullName>
    </alternativeName>
    <alternativeName>
        <fullName evidence="6">Non-phosphorylating glyceraldehyde 3-phosphate dehydrogenase</fullName>
    </alternativeName>
    <alternativeName>
        <fullName evidence="7">Triosephosphate dehydrogenase</fullName>
    </alternativeName>
</protein>
<evidence type="ECO:0000256" key="7">
    <source>
        <dbReference type="ARBA" id="ARBA00043052"/>
    </source>
</evidence>
<proteinExistence type="inferred from homology"/>
<dbReference type="PROSITE" id="PS00070">
    <property type="entry name" value="ALDEHYDE_DEHYDR_CYS"/>
    <property type="match status" value="1"/>
</dbReference>
<dbReference type="InterPro" id="IPR016161">
    <property type="entry name" value="Ald_DH/histidinol_DH"/>
</dbReference>
<keyword evidence="2" id="KW-0560">Oxidoreductase</keyword>
<dbReference type="PANTHER" id="PTHR42991:SF1">
    <property type="entry name" value="ALDEHYDE DEHYDROGENASE"/>
    <property type="match status" value="1"/>
</dbReference>